<sequence>MHVKKGDKVVVISGKDKGKQGTILAAYPKKNRVLVEGINIVKKHSKPSQLNPQGGIISREAAIHASNVMPLDPKTGKPTRVGYKIEDGKKVRVAKISGESLDK</sequence>
<dbReference type="Pfam" id="PF17136">
    <property type="entry name" value="ribosomal_L24"/>
    <property type="match status" value="1"/>
</dbReference>
<dbReference type="SMART" id="SM00739">
    <property type="entry name" value="KOW"/>
    <property type="match status" value="1"/>
</dbReference>
<dbReference type="InterPro" id="IPR005824">
    <property type="entry name" value="KOW"/>
</dbReference>
<keyword evidence="3 7" id="KW-0694">RNA-binding</keyword>
<dbReference type="HAMAP" id="MF_01326_B">
    <property type="entry name" value="Ribosomal_uL24_B"/>
    <property type="match status" value="1"/>
</dbReference>
<comment type="caution">
    <text evidence="10">The sequence shown here is derived from an EMBL/GenBank/DDBJ whole genome shotgun (WGS) entry which is preliminary data.</text>
</comment>
<dbReference type="InterPro" id="IPR014722">
    <property type="entry name" value="Rib_uL2_dom2"/>
</dbReference>
<dbReference type="SUPFAM" id="SSF50104">
    <property type="entry name" value="Translation proteins SH3-like domain"/>
    <property type="match status" value="1"/>
</dbReference>
<evidence type="ECO:0000256" key="7">
    <source>
        <dbReference type="HAMAP-Rule" id="MF_01326"/>
    </source>
</evidence>
<accession>A0ABR6CV12</accession>
<dbReference type="InterPro" id="IPR003256">
    <property type="entry name" value="Ribosomal_uL24"/>
</dbReference>
<dbReference type="InterPro" id="IPR005825">
    <property type="entry name" value="Ribosomal_uL24_CS"/>
</dbReference>
<dbReference type="Pfam" id="PF00467">
    <property type="entry name" value="KOW"/>
    <property type="match status" value="1"/>
</dbReference>
<dbReference type="PANTHER" id="PTHR12903">
    <property type="entry name" value="MITOCHONDRIAL RIBOSOMAL PROTEIN L24"/>
    <property type="match status" value="1"/>
</dbReference>
<dbReference type="GO" id="GO:0005840">
    <property type="term" value="C:ribosome"/>
    <property type="evidence" value="ECO:0007669"/>
    <property type="project" value="UniProtKB-KW"/>
</dbReference>
<keyword evidence="4 7" id="KW-0689">Ribosomal protein</keyword>
<evidence type="ECO:0000256" key="8">
    <source>
        <dbReference type="RuleBase" id="RU003477"/>
    </source>
</evidence>
<evidence type="ECO:0000256" key="2">
    <source>
        <dbReference type="ARBA" id="ARBA00022730"/>
    </source>
</evidence>
<evidence type="ECO:0000256" key="6">
    <source>
        <dbReference type="ARBA" id="ARBA00035206"/>
    </source>
</evidence>
<evidence type="ECO:0000313" key="10">
    <source>
        <dbReference type="EMBL" id="MBA9028861.1"/>
    </source>
</evidence>
<reference evidence="10 11" key="1">
    <citation type="submission" date="2020-08" db="EMBL/GenBank/DDBJ databases">
        <title>Genomic Encyclopedia of Type Strains, Phase IV (KMG-IV): sequencing the most valuable type-strain genomes for metagenomic binning, comparative biology and taxonomic classification.</title>
        <authorList>
            <person name="Goeker M."/>
        </authorList>
    </citation>
    <scope>NUCLEOTIDE SEQUENCE [LARGE SCALE GENOMIC DNA]</scope>
    <source>
        <strain evidence="10 11">DSM 105481</strain>
    </source>
</reference>
<dbReference type="InterPro" id="IPR057264">
    <property type="entry name" value="Ribosomal_uL24_C"/>
</dbReference>
<dbReference type="CDD" id="cd06089">
    <property type="entry name" value="KOW_RPL26"/>
    <property type="match status" value="1"/>
</dbReference>
<evidence type="ECO:0000313" key="11">
    <source>
        <dbReference type="Proteomes" id="UP000626697"/>
    </source>
</evidence>
<dbReference type="NCBIfam" id="TIGR01079">
    <property type="entry name" value="rplX_bact"/>
    <property type="match status" value="1"/>
</dbReference>
<dbReference type="RefSeq" id="WP_028390451.1">
    <property type="nucleotide sequence ID" value="NZ_JACJHX010000020.1"/>
</dbReference>
<evidence type="ECO:0000256" key="4">
    <source>
        <dbReference type="ARBA" id="ARBA00022980"/>
    </source>
</evidence>
<keyword evidence="11" id="KW-1185">Reference proteome</keyword>
<name>A0ABR6CV12_9BACI</name>
<keyword evidence="2 7" id="KW-0699">rRNA-binding</keyword>
<comment type="similarity">
    <text evidence="1 7 8">Belongs to the universal ribosomal protein uL24 family.</text>
</comment>
<proteinExistence type="inferred from homology"/>
<evidence type="ECO:0000256" key="3">
    <source>
        <dbReference type="ARBA" id="ARBA00022884"/>
    </source>
</evidence>
<evidence type="ECO:0000259" key="9">
    <source>
        <dbReference type="SMART" id="SM00739"/>
    </source>
</evidence>
<protein>
    <recommendedName>
        <fullName evidence="6 7">Large ribosomal subunit protein uL24</fullName>
    </recommendedName>
</protein>
<feature type="domain" description="KOW" evidence="9">
    <location>
        <begin position="2"/>
        <end position="29"/>
    </location>
</feature>
<dbReference type="InterPro" id="IPR041988">
    <property type="entry name" value="Ribosomal_uL24_KOW"/>
</dbReference>
<comment type="subunit">
    <text evidence="7">Part of the 50S ribosomal subunit.</text>
</comment>
<dbReference type="Proteomes" id="UP000626697">
    <property type="component" value="Unassembled WGS sequence"/>
</dbReference>
<organism evidence="10 11">
    <name type="scientific">Peribacillus huizhouensis</name>
    <dbReference type="NCBI Taxonomy" id="1501239"/>
    <lineage>
        <taxon>Bacteria</taxon>
        <taxon>Bacillati</taxon>
        <taxon>Bacillota</taxon>
        <taxon>Bacilli</taxon>
        <taxon>Bacillales</taxon>
        <taxon>Bacillaceae</taxon>
        <taxon>Peribacillus</taxon>
    </lineage>
</organism>
<dbReference type="PROSITE" id="PS01108">
    <property type="entry name" value="RIBOSOMAL_L24"/>
    <property type="match status" value="1"/>
</dbReference>
<gene>
    <name evidence="7" type="primary">rplX</name>
    <name evidence="10" type="ORF">HNP81_004182</name>
</gene>
<keyword evidence="5 7" id="KW-0687">Ribonucleoprotein</keyword>
<comment type="function">
    <text evidence="7">One of two assembly initiator proteins, it binds directly to the 5'-end of the 23S rRNA, where it nucleates assembly of the 50S subunit.</text>
</comment>
<comment type="function">
    <text evidence="7">One of the proteins that surrounds the polypeptide exit tunnel on the outside of the subunit.</text>
</comment>
<dbReference type="EMBL" id="JACJHX010000020">
    <property type="protein sequence ID" value="MBA9028861.1"/>
    <property type="molecule type" value="Genomic_DNA"/>
</dbReference>
<evidence type="ECO:0000256" key="5">
    <source>
        <dbReference type="ARBA" id="ARBA00023274"/>
    </source>
</evidence>
<dbReference type="InterPro" id="IPR008991">
    <property type="entry name" value="Translation_prot_SH3-like_sf"/>
</dbReference>
<dbReference type="Gene3D" id="2.30.30.30">
    <property type="match status" value="1"/>
</dbReference>
<evidence type="ECO:0000256" key="1">
    <source>
        <dbReference type="ARBA" id="ARBA00010618"/>
    </source>
</evidence>